<comment type="caution">
    <text evidence="1">The sequence shown here is derived from an EMBL/GenBank/DDBJ whole genome shotgun (WGS) entry which is preliminary data.</text>
</comment>
<gene>
    <name evidence="1" type="ORF">GMARGA_LOCUS571</name>
</gene>
<dbReference type="EMBL" id="CAJVQB010000100">
    <property type="protein sequence ID" value="CAG8466636.1"/>
    <property type="molecule type" value="Genomic_DNA"/>
</dbReference>
<reference evidence="1 2" key="1">
    <citation type="submission" date="2021-06" db="EMBL/GenBank/DDBJ databases">
        <authorList>
            <person name="Kallberg Y."/>
            <person name="Tangrot J."/>
            <person name="Rosling A."/>
        </authorList>
    </citation>
    <scope>NUCLEOTIDE SEQUENCE [LARGE SCALE GENOMIC DNA]</scope>
    <source>
        <strain evidence="1 2">120-4 pot B 10/14</strain>
    </source>
</reference>
<sequence>MAQTIAKFVELDREDAKNLKHPYVVWKMENQEGWFWDIEKKLIIKKRVEGVEKVGVLE</sequence>
<evidence type="ECO:0000313" key="2">
    <source>
        <dbReference type="Proteomes" id="UP000789901"/>
    </source>
</evidence>
<dbReference type="Proteomes" id="UP000789901">
    <property type="component" value="Unassembled WGS sequence"/>
</dbReference>
<name>A0ABM8VWV7_GIGMA</name>
<accession>A0ABM8VWV7</accession>
<proteinExistence type="predicted"/>
<evidence type="ECO:0000313" key="1">
    <source>
        <dbReference type="EMBL" id="CAG8466636.1"/>
    </source>
</evidence>
<organism evidence="1 2">
    <name type="scientific">Gigaspora margarita</name>
    <dbReference type="NCBI Taxonomy" id="4874"/>
    <lineage>
        <taxon>Eukaryota</taxon>
        <taxon>Fungi</taxon>
        <taxon>Fungi incertae sedis</taxon>
        <taxon>Mucoromycota</taxon>
        <taxon>Glomeromycotina</taxon>
        <taxon>Glomeromycetes</taxon>
        <taxon>Diversisporales</taxon>
        <taxon>Gigasporaceae</taxon>
        <taxon>Gigaspora</taxon>
    </lineage>
</organism>
<keyword evidence="2" id="KW-1185">Reference proteome</keyword>
<protein>
    <submittedName>
        <fullName evidence="1">46059_t:CDS:1</fullName>
    </submittedName>
</protein>